<dbReference type="STRING" id="763407.A0A162TD82"/>
<sequence>MKRFTTSSSDSLYKSKNLPPVDVTVESPVFYIGPATTENPMSHVRPKLMGTVHFNDRKIKWNRVTLTLVGKAGLSIDAPPSALPRDHAFNSHDLQDESVLTHLQTTVPVCEIEKELIFSGEAKIDFGLHLPANLPPTVKTDHAFVDYMLVANFSAGTFFKKYRIQRPVLICRHYLPSSSAMIPSVEYHGVREWFEWSADVPKAVAIESGEIVIALRWSVEKELVELGRAELSLEEVETYRFCTKMGVHSLPPIVTSFPSAPYHPSGVTTSSETHFIRTPIPLQKSSTVKRPVRTHHFSPFIEIAHRCKLTLHFDSPAIEPLVLRFPIIITDYPASNNNYNEDFTSTSSSSNNNYTNSSSLPPPLMSYSGINTASSASLSNSSSARPQFNTVMTNVGGDDAAYVDFDLPEYTPRYEQRPDTLLTH</sequence>
<protein>
    <recommendedName>
        <fullName evidence="3">Arrestin-like N-terminal domain-containing protein</fullName>
    </recommendedName>
</protein>
<keyword evidence="2" id="KW-1185">Reference proteome</keyword>
<dbReference type="Gene3D" id="2.60.40.640">
    <property type="match status" value="1"/>
</dbReference>
<dbReference type="GeneID" id="29003597"/>
<evidence type="ECO:0000313" key="1">
    <source>
        <dbReference type="EMBL" id="OAD67662.1"/>
    </source>
</evidence>
<dbReference type="InParanoid" id="A0A162TD82"/>
<dbReference type="AlphaFoldDB" id="A0A162TD82"/>
<dbReference type="Proteomes" id="UP000077315">
    <property type="component" value="Unassembled WGS sequence"/>
</dbReference>
<accession>A0A162TD82</accession>
<name>A0A162TD82_PHYB8</name>
<reference evidence="2" key="1">
    <citation type="submission" date="2015-06" db="EMBL/GenBank/DDBJ databases">
        <title>Expansion of signal transduction pathways in fungi by whole-genome duplication.</title>
        <authorList>
            <consortium name="DOE Joint Genome Institute"/>
            <person name="Corrochano L.M."/>
            <person name="Kuo A."/>
            <person name="Marcet-Houben M."/>
            <person name="Polaino S."/>
            <person name="Salamov A."/>
            <person name="Villalobos J.M."/>
            <person name="Alvarez M.I."/>
            <person name="Avalos J."/>
            <person name="Benito E.P."/>
            <person name="Benoit I."/>
            <person name="Burger G."/>
            <person name="Camino L.P."/>
            <person name="Canovas D."/>
            <person name="Cerda-Olmedo E."/>
            <person name="Cheng J.-F."/>
            <person name="Dominguez A."/>
            <person name="Elias M."/>
            <person name="Eslava A.P."/>
            <person name="Glaser F."/>
            <person name="Grimwood J."/>
            <person name="Gutierrez G."/>
            <person name="Heitman J."/>
            <person name="Henrissat B."/>
            <person name="Iturriaga E.A."/>
            <person name="Lang B.F."/>
            <person name="Lavin J.L."/>
            <person name="Lee S."/>
            <person name="Li W."/>
            <person name="Lindquist E."/>
            <person name="Lopez-Garcia S."/>
            <person name="Luque E.M."/>
            <person name="Marcos A.T."/>
            <person name="Martin J."/>
            <person name="McCluskey K."/>
            <person name="Medina H.R."/>
            <person name="Miralles-Duran A."/>
            <person name="Miyazaki A."/>
            <person name="Munoz-Torres E."/>
            <person name="Oguiza J.A."/>
            <person name="Ohm R."/>
            <person name="Olmedo M."/>
            <person name="Orejas M."/>
            <person name="Ortiz-Castellanos L."/>
            <person name="Pisabarro A.G."/>
            <person name="Rodriguez-Romero J."/>
            <person name="Ruiz-Herrera J."/>
            <person name="Ruiz-Vazquez R."/>
            <person name="Sanz C."/>
            <person name="Schackwitz W."/>
            <person name="Schmutz J."/>
            <person name="Shahriari M."/>
            <person name="Shelest E."/>
            <person name="Silva-Franco F."/>
            <person name="Soanes D."/>
            <person name="Syed K."/>
            <person name="Tagua V.G."/>
            <person name="Talbot N.J."/>
            <person name="Thon M."/>
            <person name="De vries R.P."/>
            <person name="Wiebenga A."/>
            <person name="Yadav J.S."/>
            <person name="Braun E.L."/>
            <person name="Baker S."/>
            <person name="Garre V."/>
            <person name="Horwitz B."/>
            <person name="Torres-Martinez S."/>
            <person name="Idnurm A."/>
            <person name="Herrera-Estrella A."/>
            <person name="Gabaldon T."/>
            <person name="Grigoriev I.V."/>
        </authorList>
    </citation>
    <scope>NUCLEOTIDE SEQUENCE [LARGE SCALE GENOMIC DNA]</scope>
    <source>
        <strain evidence="2">NRRL 1555(-)</strain>
    </source>
</reference>
<dbReference type="VEuPathDB" id="FungiDB:PHYBLDRAFT_72671"/>
<evidence type="ECO:0000313" key="2">
    <source>
        <dbReference type="Proteomes" id="UP000077315"/>
    </source>
</evidence>
<dbReference type="EMBL" id="KV440998">
    <property type="protein sequence ID" value="OAD67662.1"/>
    <property type="molecule type" value="Genomic_DNA"/>
</dbReference>
<dbReference type="RefSeq" id="XP_018285702.1">
    <property type="nucleotide sequence ID" value="XM_018442691.1"/>
</dbReference>
<dbReference type="InterPro" id="IPR014752">
    <property type="entry name" value="Arrestin-like_C"/>
</dbReference>
<dbReference type="OrthoDB" id="2219406at2759"/>
<gene>
    <name evidence="1" type="ORF">PHYBLDRAFT_72671</name>
</gene>
<organism evidence="1 2">
    <name type="scientific">Phycomyces blakesleeanus (strain ATCC 8743b / DSM 1359 / FGSC 10004 / NBRC 33097 / NRRL 1555)</name>
    <dbReference type="NCBI Taxonomy" id="763407"/>
    <lineage>
        <taxon>Eukaryota</taxon>
        <taxon>Fungi</taxon>
        <taxon>Fungi incertae sedis</taxon>
        <taxon>Mucoromycota</taxon>
        <taxon>Mucoromycotina</taxon>
        <taxon>Mucoromycetes</taxon>
        <taxon>Mucorales</taxon>
        <taxon>Phycomycetaceae</taxon>
        <taxon>Phycomyces</taxon>
    </lineage>
</organism>
<evidence type="ECO:0008006" key="3">
    <source>
        <dbReference type="Google" id="ProtNLM"/>
    </source>
</evidence>
<proteinExistence type="predicted"/>